<dbReference type="EMBL" id="OZ075137">
    <property type="protein sequence ID" value="CAL5004805.1"/>
    <property type="molecule type" value="Genomic_DNA"/>
</dbReference>
<feature type="compositionally biased region" description="Low complexity" evidence="1">
    <location>
        <begin position="87"/>
        <end position="96"/>
    </location>
</feature>
<sequence>MGCGESKLPRGGESASPAVMLCRGRSELLAEAIARRYALASAHRAYAASLSATGAALRDFLRAAHDAAPPPGGADDVPRDGDDADSHAVSPAAAAPPQSPDDASEEGVEVDGGGHIRFPSSSEDEGDEASGDVGGDGESKSDDEGEEASGDVGGDAEWPESTSDAGADAEPPLPQPVAPAPGPLQPPVQMAPPYEYDPAGYPPPPYSSYGPAYGYGSYSGGYGYGGADMAGYGQGLYSYNISYARSQPPLPSSTSLEQLPQATDATVSYYQHQYPYHGEAVVPSSHYGGLYHSSFYPYPSPVPEASSGHLLAAPPTPSPPRVPTTWGFLDPFDALDSYYQDHPVGPAAHAAASRSSDDVGEEDDDDIPELEDEESGEIVRDDAHAGDECTVVNATFVGAGEDGSGSGEEEEAEGHMEFRSNMVEGVVEGEESVVEVDEQLDDSGVADAELPAVPETEKTCNEVAQEIRLQFDRASKAAGDLCKMMEVDKVPYCKKKNGSPGLKVPSLMICGQPSRGKVLIMQSEEEKAMESGNPSSSLQKLHIWEKKLLKEVKAMEKIRGLYDNKHKEQKKLYYSGAEAHKLEPLEISVKKLSTKVTIATQIVNNISKNINKLRDEELWPQTHEMVKGFMQMWHTISECHQNQFHVLSHAKDIDSTVAAARFNGDDMDLIKHLEVQLLDLTFNLARWFNAQKSYAIYLNEWLKKGIEYVPEVTDDGVPPFSPGRLGAPPIFSIYNNWAISIGRISEAEVVGAMQALASNILALWERQMAGASSCEAPIAEAGLQSCMAKVFEEMERLAASCENAYKDVYLRVGEEE</sequence>
<dbReference type="Pfam" id="PF04782">
    <property type="entry name" value="DUF632"/>
    <property type="match status" value="1"/>
</dbReference>
<reference evidence="5" key="1">
    <citation type="submission" date="2024-06" db="EMBL/GenBank/DDBJ databases">
        <authorList>
            <person name="Ryan C."/>
        </authorList>
    </citation>
    <scope>NUCLEOTIDE SEQUENCE [LARGE SCALE GENOMIC DNA]</scope>
</reference>
<name>A0ABC9BN48_9POAL</name>
<feature type="compositionally biased region" description="Basic and acidic residues" evidence="1">
    <location>
        <begin position="76"/>
        <end position="86"/>
    </location>
</feature>
<dbReference type="InterPro" id="IPR006867">
    <property type="entry name" value="DUF632"/>
</dbReference>
<feature type="compositionally biased region" description="Acidic residues" evidence="1">
    <location>
        <begin position="358"/>
        <end position="376"/>
    </location>
</feature>
<dbReference type="Pfam" id="PF04783">
    <property type="entry name" value="DUF630"/>
    <property type="match status" value="1"/>
</dbReference>
<accession>A0ABC9BN48</accession>
<feature type="domain" description="DUF632" evidence="2">
    <location>
        <begin position="462"/>
        <end position="760"/>
    </location>
</feature>
<feature type="region of interest" description="Disordered" evidence="1">
    <location>
        <begin position="65"/>
        <end position="197"/>
    </location>
</feature>
<dbReference type="AlphaFoldDB" id="A0ABC9BN48"/>
<protein>
    <submittedName>
        <fullName evidence="4">Uncharacterized protein</fullName>
    </submittedName>
</protein>
<evidence type="ECO:0000259" key="3">
    <source>
        <dbReference type="Pfam" id="PF04783"/>
    </source>
</evidence>
<dbReference type="InterPro" id="IPR006868">
    <property type="entry name" value="DUF630"/>
</dbReference>
<evidence type="ECO:0000313" key="4">
    <source>
        <dbReference type="EMBL" id="CAL5004805.1"/>
    </source>
</evidence>
<feature type="region of interest" description="Disordered" evidence="1">
    <location>
        <begin position="343"/>
        <end position="385"/>
    </location>
</feature>
<gene>
    <name evidence="4" type="ORF">URODEC1_LOCUS67083</name>
</gene>
<proteinExistence type="predicted"/>
<dbReference type="Proteomes" id="UP001497457">
    <property type="component" value="Chromosome 27b"/>
</dbReference>
<evidence type="ECO:0000259" key="2">
    <source>
        <dbReference type="Pfam" id="PF04782"/>
    </source>
</evidence>
<keyword evidence="5" id="KW-1185">Reference proteome</keyword>
<feature type="domain" description="DUF630" evidence="3">
    <location>
        <begin position="1"/>
        <end position="62"/>
    </location>
</feature>
<feature type="compositionally biased region" description="Pro residues" evidence="1">
    <location>
        <begin position="171"/>
        <end position="190"/>
    </location>
</feature>
<organism evidence="4 5">
    <name type="scientific">Urochloa decumbens</name>
    <dbReference type="NCBI Taxonomy" id="240449"/>
    <lineage>
        <taxon>Eukaryota</taxon>
        <taxon>Viridiplantae</taxon>
        <taxon>Streptophyta</taxon>
        <taxon>Embryophyta</taxon>
        <taxon>Tracheophyta</taxon>
        <taxon>Spermatophyta</taxon>
        <taxon>Magnoliopsida</taxon>
        <taxon>Liliopsida</taxon>
        <taxon>Poales</taxon>
        <taxon>Poaceae</taxon>
        <taxon>PACMAD clade</taxon>
        <taxon>Panicoideae</taxon>
        <taxon>Panicodae</taxon>
        <taxon>Paniceae</taxon>
        <taxon>Melinidinae</taxon>
        <taxon>Urochloa</taxon>
    </lineage>
</organism>
<evidence type="ECO:0000256" key="1">
    <source>
        <dbReference type="SAM" id="MobiDB-lite"/>
    </source>
</evidence>
<dbReference type="PANTHER" id="PTHR21450:SF48">
    <property type="entry name" value="OS08G0551200 PROTEIN"/>
    <property type="match status" value="1"/>
</dbReference>
<evidence type="ECO:0000313" key="5">
    <source>
        <dbReference type="Proteomes" id="UP001497457"/>
    </source>
</evidence>
<reference evidence="4 5" key="2">
    <citation type="submission" date="2024-10" db="EMBL/GenBank/DDBJ databases">
        <authorList>
            <person name="Ryan C."/>
        </authorList>
    </citation>
    <scope>NUCLEOTIDE SEQUENCE [LARGE SCALE GENOMIC DNA]</scope>
</reference>
<dbReference type="PANTHER" id="PTHR21450">
    <property type="entry name" value="PROTEIN ALTERED PHOSPHATE STARVATION RESPONSE 1"/>
    <property type="match status" value="1"/>
</dbReference>